<evidence type="ECO:0000313" key="2">
    <source>
        <dbReference type="Proteomes" id="UP000184278"/>
    </source>
</evidence>
<gene>
    <name evidence="1" type="ORF">SAMN02745229_01789</name>
</gene>
<reference evidence="2" key="1">
    <citation type="submission" date="2016-11" db="EMBL/GenBank/DDBJ databases">
        <authorList>
            <person name="Varghese N."/>
            <person name="Submissions S."/>
        </authorList>
    </citation>
    <scope>NUCLEOTIDE SEQUENCE [LARGE SCALE GENOMIC DNA]</scope>
    <source>
        <strain evidence="2">DSM 3071</strain>
    </source>
</reference>
<sequence length="119" mass="13499">MSALSLSAIIKLTYSVAYKITMKQDNVQKKVGDVMGGKVLDLPEFRIYDQGKAEGSELKLIQMICRKMEKGKTIAIIAEELEEKEDEIKKIYDIALKYAPNYDSEQIYAELNKDKVSSN</sequence>
<keyword evidence="2" id="KW-1185">Reference proteome</keyword>
<name>A0A1M5YXN5_BUTFI</name>
<evidence type="ECO:0000313" key="1">
    <source>
        <dbReference type="EMBL" id="SHI16819.1"/>
    </source>
</evidence>
<dbReference type="Proteomes" id="UP000184278">
    <property type="component" value="Unassembled WGS sequence"/>
</dbReference>
<protein>
    <submittedName>
        <fullName evidence="1">Uncharacterized protein</fullName>
    </submittedName>
</protein>
<organism evidence="1 2">
    <name type="scientific">Butyrivibrio fibrisolvens DSM 3071</name>
    <dbReference type="NCBI Taxonomy" id="1121131"/>
    <lineage>
        <taxon>Bacteria</taxon>
        <taxon>Bacillati</taxon>
        <taxon>Bacillota</taxon>
        <taxon>Clostridia</taxon>
        <taxon>Lachnospirales</taxon>
        <taxon>Lachnospiraceae</taxon>
        <taxon>Butyrivibrio</taxon>
    </lineage>
</organism>
<dbReference type="EMBL" id="FQXK01000014">
    <property type="protein sequence ID" value="SHI16819.1"/>
    <property type="molecule type" value="Genomic_DNA"/>
</dbReference>
<proteinExistence type="predicted"/>
<dbReference type="AlphaFoldDB" id="A0A1M5YXN5"/>
<accession>A0A1M5YXN5</accession>